<keyword evidence="4" id="KW-0805">Transcription regulation</keyword>
<dbReference type="OrthoDB" id="8659436at2"/>
<keyword evidence="9" id="KW-1185">Reference proteome</keyword>
<dbReference type="Gene3D" id="1.10.10.10">
    <property type="entry name" value="Winged helix-like DNA-binding domain superfamily/Winged helix DNA-binding domain"/>
    <property type="match status" value="1"/>
</dbReference>
<dbReference type="RefSeq" id="WP_146663180.1">
    <property type="nucleotide sequence ID" value="NZ_CP019791.1"/>
</dbReference>
<feature type="binding site" evidence="7">
    <location>
        <position position="96"/>
    </location>
    <ligand>
        <name>Zn(2+)</name>
        <dbReference type="ChEBI" id="CHEBI:29105"/>
    </ligand>
</feature>
<dbReference type="KEGG" id="alus:STSP2_02690"/>
<evidence type="ECO:0000256" key="1">
    <source>
        <dbReference type="ARBA" id="ARBA00007957"/>
    </source>
</evidence>
<dbReference type="Proteomes" id="UP000189674">
    <property type="component" value="Chromosome"/>
</dbReference>
<comment type="cofactor">
    <cofactor evidence="7">
        <name>Zn(2+)</name>
        <dbReference type="ChEBI" id="CHEBI:29105"/>
    </cofactor>
    <text evidence="7">Binds 1 zinc ion per subunit.</text>
</comment>
<reference evidence="9" key="1">
    <citation type="submission" date="2017-02" db="EMBL/GenBank/DDBJ databases">
        <title>Comparative genomics and description of representatives of a novel lineage of planctomycetes thriving in anoxic sediments.</title>
        <authorList>
            <person name="Spring S."/>
            <person name="Bunk B."/>
            <person name="Sproer C."/>
        </authorList>
    </citation>
    <scope>NUCLEOTIDE SEQUENCE [LARGE SCALE GENOMIC DNA]</scope>
    <source>
        <strain evidence="9">ST-NAGAB-D1</strain>
    </source>
</reference>
<dbReference type="SUPFAM" id="SSF46785">
    <property type="entry name" value="Winged helix' DNA-binding domain"/>
    <property type="match status" value="1"/>
</dbReference>
<keyword evidence="5" id="KW-0238">DNA-binding</keyword>
<dbReference type="InterPro" id="IPR043135">
    <property type="entry name" value="Fur_C"/>
</dbReference>
<dbReference type="Pfam" id="PF01475">
    <property type="entry name" value="FUR"/>
    <property type="match status" value="1"/>
</dbReference>
<feature type="binding site" evidence="7">
    <location>
        <position position="133"/>
    </location>
    <ligand>
        <name>Zn(2+)</name>
        <dbReference type="ChEBI" id="CHEBI:29105"/>
    </ligand>
</feature>
<accession>A0A1U9NNN0</accession>
<dbReference type="GO" id="GO:0003700">
    <property type="term" value="F:DNA-binding transcription factor activity"/>
    <property type="evidence" value="ECO:0007669"/>
    <property type="project" value="InterPro"/>
</dbReference>
<proteinExistence type="inferred from homology"/>
<dbReference type="CDD" id="cd07153">
    <property type="entry name" value="Fur_like"/>
    <property type="match status" value="1"/>
</dbReference>
<dbReference type="EMBL" id="CP019791">
    <property type="protein sequence ID" value="AQT69499.1"/>
    <property type="molecule type" value="Genomic_DNA"/>
</dbReference>
<dbReference type="GO" id="GO:0045892">
    <property type="term" value="P:negative regulation of DNA-templated transcription"/>
    <property type="evidence" value="ECO:0007669"/>
    <property type="project" value="TreeGrafter"/>
</dbReference>
<keyword evidence="3 7" id="KW-0862">Zinc</keyword>
<organism evidence="8 9">
    <name type="scientific">Anaerohalosphaera lusitana</name>
    <dbReference type="NCBI Taxonomy" id="1936003"/>
    <lineage>
        <taxon>Bacteria</taxon>
        <taxon>Pseudomonadati</taxon>
        <taxon>Planctomycetota</taxon>
        <taxon>Phycisphaerae</taxon>
        <taxon>Sedimentisphaerales</taxon>
        <taxon>Anaerohalosphaeraceae</taxon>
        <taxon>Anaerohalosphaera</taxon>
    </lineage>
</organism>
<dbReference type="AlphaFoldDB" id="A0A1U9NNN0"/>
<dbReference type="GO" id="GO:0008270">
    <property type="term" value="F:zinc ion binding"/>
    <property type="evidence" value="ECO:0007669"/>
    <property type="project" value="TreeGrafter"/>
</dbReference>
<dbReference type="GO" id="GO:0000976">
    <property type="term" value="F:transcription cis-regulatory region binding"/>
    <property type="evidence" value="ECO:0007669"/>
    <property type="project" value="TreeGrafter"/>
</dbReference>
<dbReference type="InterPro" id="IPR002481">
    <property type="entry name" value="FUR"/>
</dbReference>
<keyword evidence="7" id="KW-0479">Metal-binding</keyword>
<evidence type="ECO:0000313" key="8">
    <source>
        <dbReference type="EMBL" id="AQT69499.1"/>
    </source>
</evidence>
<comment type="similarity">
    <text evidence="1">Belongs to the Fur family.</text>
</comment>
<dbReference type="STRING" id="1936003.STSP2_02690"/>
<dbReference type="InterPro" id="IPR036388">
    <property type="entry name" value="WH-like_DNA-bd_sf"/>
</dbReference>
<dbReference type="InterPro" id="IPR036390">
    <property type="entry name" value="WH_DNA-bd_sf"/>
</dbReference>
<evidence type="ECO:0000256" key="2">
    <source>
        <dbReference type="ARBA" id="ARBA00022491"/>
    </source>
</evidence>
<feature type="binding site" evidence="7">
    <location>
        <position position="136"/>
    </location>
    <ligand>
        <name>Zn(2+)</name>
        <dbReference type="ChEBI" id="CHEBI:29105"/>
    </ligand>
</feature>
<dbReference type="PANTHER" id="PTHR33202:SF7">
    <property type="entry name" value="FERRIC UPTAKE REGULATION PROTEIN"/>
    <property type="match status" value="1"/>
</dbReference>
<dbReference type="PANTHER" id="PTHR33202">
    <property type="entry name" value="ZINC UPTAKE REGULATION PROTEIN"/>
    <property type="match status" value="1"/>
</dbReference>
<feature type="binding site" evidence="7">
    <location>
        <position position="93"/>
    </location>
    <ligand>
        <name>Zn(2+)</name>
        <dbReference type="ChEBI" id="CHEBI:29105"/>
    </ligand>
</feature>
<name>A0A1U9NNN0_9BACT</name>
<keyword evidence="6" id="KW-0804">Transcription</keyword>
<evidence type="ECO:0000256" key="5">
    <source>
        <dbReference type="ARBA" id="ARBA00023125"/>
    </source>
</evidence>
<evidence type="ECO:0000256" key="7">
    <source>
        <dbReference type="PIRSR" id="PIRSR602481-1"/>
    </source>
</evidence>
<sequence>MAETKFEQLCRDKGLRLTPQRAAIYRILAGSKEHPSAESVWREVRKEMPRVSLDTVNRTLLTFAEAGLAFVVAGSGGAKRFDANLDSHQHFKCVKCNEIVDFHHEPFDDILVPPELPSGFRVLRATVYLEGLCDNCKENN</sequence>
<dbReference type="Gene3D" id="3.30.1490.190">
    <property type="match status" value="1"/>
</dbReference>
<dbReference type="GO" id="GO:1900376">
    <property type="term" value="P:regulation of secondary metabolite biosynthetic process"/>
    <property type="evidence" value="ECO:0007669"/>
    <property type="project" value="TreeGrafter"/>
</dbReference>
<evidence type="ECO:0000256" key="6">
    <source>
        <dbReference type="ARBA" id="ARBA00023163"/>
    </source>
</evidence>
<protein>
    <submittedName>
        <fullName evidence="8">Oxidative stress genes repressor</fullName>
    </submittedName>
</protein>
<keyword evidence="2" id="KW-0678">Repressor</keyword>
<evidence type="ECO:0000256" key="4">
    <source>
        <dbReference type="ARBA" id="ARBA00023015"/>
    </source>
</evidence>
<gene>
    <name evidence="8" type="primary">perR_2</name>
    <name evidence="8" type="ORF">STSP2_02690</name>
</gene>
<evidence type="ECO:0000256" key="3">
    <source>
        <dbReference type="ARBA" id="ARBA00022833"/>
    </source>
</evidence>
<evidence type="ECO:0000313" key="9">
    <source>
        <dbReference type="Proteomes" id="UP000189674"/>
    </source>
</evidence>